<feature type="region of interest" description="Disordered" evidence="1">
    <location>
        <begin position="1043"/>
        <end position="1106"/>
    </location>
</feature>
<feature type="compositionally biased region" description="Polar residues" evidence="1">
    <location>
        <begin position="1088"/>
        <end position="1099"/>
    </location>
</feature>
<protein>
    <submittedName>
        <fullName evidence="2">Uncharacterized protein</fullName>
    </submittedName>
</protein>
<reference evidence="2" key="1">
    <citation type="submission" date="2020-08" db="EMBL/GenBank/DDBJ databases">
        <title>Spodoptera exigua strain:BAW_Kor-Di-RS1 Genome sequencing and assembly.</title>
        <authorList>
            <person name="Kim J."/>
            <person name="Nam H.Y."/>
            <person name="Kwon M."/>
            <person name="Choi J.H."/>
            <person name="Cho S.R."/>
            <person name="Kim G.-H."/>
        </authorList>
    </citation>
    <scope>NUCLEOTIDE SEQUENCE</scope>
    <source>
        <strain evidence="2">BAW_Kor-Di-RS1</strain>
        <tissue evidence="2">Whole-body</tissue>
    </source>
</reference>
<sequence length="1381" mass="156087">MDSDPGPSSENNNSAKKDKICNSETMTQKFSMVEKECSTSPDQFARHFVSCSCDIEQCSPVQSLCALKRLSRTGASWNKNQFLFYKKMGKGLESFVWSVEVELSDIDAKKECDEKSEKQDIAKPETQSPAQAEEESALKELLQVEEKYVPLITLLEKFSPGEDGILLNKKLRHFEATISSMCPEERLVQEAFATIRAAALQSPVTARKLAAVGACFNSQPHLRRVFLNVVLQETFNKLDILERSDPRYLVNAANIMGDYFAKARLSNGQKVDFLAEPLLQYMRALLASQDIRAHRSLATQLMVNGRELMSALPQELDELTVSIRVRLLSPPPVSTTWLLLSADLCLNQFHPLPSSLQKFYASHLEISFIKKDIDVKKECDEKSEKQDIAKPETQSPAQAEEEPALKELLQVEEKYVPLITLLEKFSPGEDGILLNKKLRHFEATISSMCPEERLVQEAFATMRAAALQSPVTARKLAAVGACFNSQPHLRRAMLNVVLQETFTSKYYLPLVNQYRHNASSLTFEQLCLLCTTIVSCVVFNNIMYLLLSPLIELDILGRSDPLYLVNAANIMGDCFAGARLSNGEKVHFLAEPLLQYMRALLASQDIRAHRSLATQLMQNGRELLSVLPQEMDELTVSIRIRLLSPPPVSTTWLLLSADLCLNQFHPLPNNMQQFYAAHLELTSEESVSEGRNGCWRKSLGKDVENICQNTSQPRPELSAAAQLPGTNQIQRVRQNTFDSSTARIKVNKRPDLNSWRQPKGQAREDISIQNDVATTSTRSVTSEVTRNQMSSKPHMNLMSVRSYLRRRKYYLPLVVNNQYCHIASSLAFEQLCLLCTTIVSCVVSNNITYLLLSPLIELDMLERSDPLYLVNAANVMGDYFAGARLSNGEKVHFLAEPLLQYMRALLTSQDIRAHRSVATQVHTRTLLPNSLLVLVHICCGNLSRQILQKLTRIFYSQLIQNGRELLSVLPQELDNLTVSIRVRLLSPPPVSAKWLLLSTDLCLAKFGPLPESLQLFYAAHLDLAEDENLSGASRRFWQKSAKNVHNNTQNEDSKVQLKPDPKPKKQAVDPIEESLETPRGTQPAGAEESSTVKDSSSTGARLLTTDRKLTLRQHTFDAKAARLNLKKRLDLNTWREELARRDDDHIVNLQPNARPNIATTSTVMVTPMVTKKKMSPKSQKIPISADQDTLETWTVRNNLRRRFDLNSWRQPQEKKEEEENSSLKDSFSGSSKMCFKTSKENVYQHTLQPRPESSAGARLLRPDHTLTFGQNILDVKAPRINLKKRLDLNTWREELARRDESHTINLQPNARPNIAISMTGMVTPIVTKKKLSPKSQKIPISAGQDTLETWTVRNNLRRRFDLNSWRQPQEKKEESDVRHTA</sequence>
<evidence type="ECO:0000313" key="2">
    <source>
        <dbReference type="EMBL" id="KAF9417294.1"/>
    </source>
</evidence>
<feature type="region of interest" description="Disordered" evidence="1">
    <location>
        <begin position="1210"/>
        <end position="1230"/>
    </location>
</feature>
<dbReference type="PANTHER" id="PTHR23254:SF18">
    <property type="entry name" value="RE28271P"/>
    <property type="match status" value="1"/>
</dbReference>
<dbReference type="EMBL" id="JACKWZ010000074">
    <property type="protein sequence ID" value="KAF9417294.1"/>
    <property type="molecule type" value="Genomic_DNA"/>
</dbReference>
<organism evidence="2 3">
    <name type="scientific">Spodoptera exigua</name>
    <name type="common">Beet armyworm</name>
    <name type="synonym">Noctua fulgens</name>
    <dbReference type="NCBI Taxonomy" id="7107"/>
    <lineage>
        <taxon>Eukaryota</taxon>
        <taxon>Metazoa</taxon>
        <taxon>Ecdysozoa</taxon>
        <taxon>Arthropoda</taxon>
        <taxon>Hexapoda</taxon>
        <taxon>Insecta</taxon>
        <taxon>Pterygota</taxon>
        <taxon>Neoptera</taxon>
        <taxon>Endopterygota</taxon>
        <taxon>Lepidoptera</taxon>
        <taxon>Glossata</taxon>
        <taxon>Ditrysia</taxon>
        <taxon>Noctuoidea</taxon>
        <taxon>Noctuidae</taxon>
        <taxon>Amphipyrinae</taxon>
        <taxon>Spodoptera</taxon>
    </lineage>
</organism>
<gene>
    <name evidence="2" type="ORF">HW555_005608</name>
</gene>
<dbReference type="GO" id="GO:0005829">
    <property type="term" value="C:cytosol"/>
    <property type="evidence" value="ECO:0007669"/>
    <property type="project" value="TreeGrafter"/>
</dbReference>
<keyword evidence="3" id="KW-1185">Reference proteome</keyword>
<feature type="region of interest" description="Disordered" evidence="1">
    <location>
        <begin position="1361"/>
        <end position="1381"/>
    </location>
</feature>
<name>A0A835LB03_SPOEX</name>
<dbReference type="InterPro" id="IPR051367">
    <property type="entry name" value="mRNA_TranslReg/HistoneTransl"/>
</dbReference>
<proteinExistence type="predicted"/>
<evidence type="ECO:0000256" key="1">
    <source>
        <dbReference type="SAM" id="MobiDB-lite"/>
    </source>
</evidence>
<accession>A0A835LB03</accession>
<dbReference type="PANTHER" id="PTHR23254">
    <property type="entry name" value="EIF4G DOMAIN PROTEIN"/>
    <property type="match status" value="1"/>
</dbReference>
<feature type="compositionally biased region" description="Basic and acidic residues" evidence="1">
    <location>
        <begin position="380"/>
        <end position="390"/>
    </location>
</feature>
<feature type="compositionally biased region" description="Basic and acidic residues" evidence="1">
    <location>
        <begin position="1368"/>
        <end position="1381"/>
    </location>
</feature>
<feature type="compositionally biased region" description="Basic and acidic residues" evidence="1">
    <location>
        <begin position="1051"/>
        <end position="1067"/>
    </location>
</feature>
<feature type="region of interest" description="Disordered" evidence="1">
    <location>
        <begin position="380"/>
        <end position="402"/>
    </location>
</feature>
<evidence type="ECO:0000313" key="3">
    <source>
        <dbReference type="Proteomes" id="UP000648187"/>
    </source>
</evidence>
<dbReference type="Proteomes" id="UP000648187">
    <property type="component" value="Unassembled WGS sequence"/>
</dbReference>
<dbReference type="Gene3D" id="1.25.40.180">
    <property type="match status" value="1"/>
</dbReference>
<comment type="caution">
    <text evidence="2">The sequence shown here is derived from an EMBL/GenBank/DDBJ whole genome shotgun (WGS) entry which is preliminary data.</text>
</comment>
<dbReference type="GO" id="GO:0006446">
    <property type="term" value="P:regulation of translational initiation"/>
    <property type="evidence" value="ECO:0007669"/>
    <property type="project" value="TreeGrafter"/>
</dbReference>
<dbReference type="GO" id="GO:0008494">
    <property type="term" value="F:translation activator activity"/>
    <property type="evidence" value="ECO:0007669"/>
    <property type="project" value="TreeGrafter"/>
</dbReference>